<dbReference type="SUPFAM" id="SSF52980">
    <property type="entry name" value="Restriction endonuclease-like"/>
    <property type="match status" value="1"/>
</dbReference>
<name>A0ABY3PL01_9CYAN</name>
<evidence type="ECO:0000256" key="1">
    <source>
        <dbReference type="SAM" id="MobiDB-lite"/>
    </source>
</evidence>
<keyword evidence="3" id="KW-0255">Endonuclease</keyword>
<sequence length="156" mass="17569">MSEEAIVQDDKPLAIDEHGEPVPDVTVVVPDPEGDYYSTRHPDPDDILLVVAVADSSFDKNLGTKKTMYTRAEIREYWILELNARRLHRFSEPRDGDFRNVEVLDENSRVSPVAFPALSVGFRICCPGKSRSSYIKNHALCNERKVRGLLPKSLTG</sequence>
<dbReference type="EMBL" id="CP063845">
    <property type="protein sequence ID" value="UFP94340.1"/>
    <property type="molecule type" value="Genomic_DNA"/>
</dbReference>
<keyword evidence="3" id="KW-0378">Hydrolase</keyword>
<proteinExistence type="predicted"/>
<dbReference type="InterPro" id="IPR008538">
    <property type="entry name" value="Uma2"/>
</dbReference>
<dbReference type="PANTHER" id="PTHR35400:SF1">
    <property type="entry name" value="SLR1083 PROTEIN"/>
    <property type="match status" value="1"/>
</dbReference>
<evidence type="ECO:0000313" key="4">
    <source>
        <dbReference type="Proteomes" id="UP001054846"/>
    </source>
</evidence>
<reference evidence="3 4" key="1">
    <citation type="journal article" date="2021" name="Genome Biol. Evol.">
        <title>Complete Genome Sequencing of a Novel Gloeobacter Species from a Waterfall Cave in Mexico.</title>
        <authorList>
            <person name="Saw J.H."/>
            <person name="Cardona T."/>
            <person name="Montejano G."/>
        </authorList>
    </citation>
    <scope>NUCLEOTIDE SEQUENCE [LARGE SCALE GENOMIC DNA]</scope>
    <source>
        <strain evidence="3">MG652769</strain>
    </source>
</reference>
<organism evidence="3 4">
    <name type="scientific">Gloeobacter morelensis MG652769</name>
    <dbReference type="NCBI Taxonomy" id="2781736"/>
    <lineage>
        <taxon>Bacteria</taxon>
        <taxon>Bacillati</taxon>
        <taxon>Cyanobacteriota</taxon>
        <taxon>Cyanophyceae</taxon>
        <taxon>Gloeobacterales</taxon>
        <taxon>Gloeobacteraceae</taxon>
        <taxon>Gloeobacter</taxon>
        <taxon>Gloeobacter morelensis</taxon>
    </lineage>
</organism>
<keyword evidence="4" id="KW-1185">Reference proteome</keyword>
<feature type="region of interest" description="Disordered" evidence="1">
    <location>
        <begin position="1"/>
        <end position="23"/>
    </location>
</feature>
<dbReference type="InterPro" id="IPR011335">
    <property type="entry name" value="Restrct_endonuc-II-like"/>
</dbReference>
<dbReference type="Proteomes" id="UP001054846">
    <property type="component" value="Chromosome"/>
</dbReference>
<dbReference type="RefSeq" id="WP_230841398.1">
    <property type="nucleotide sequence ID" value="NZ_CP063845.1"/>
</dbReference>
<evidence type="ECO:0000259" key="2">
    <source>
        <dbReference type="Pfam" id="PF05685"/>
    </source>
</evidence>
<feature type="domain" description="Putative restriction endonuclease" evidence="2">
    <location>
        <begin position="7"/>
        <end position="119"/>
    </location>
</feature>
<accession>A0ABY3PL01</accession>
<gene>
    <name evidence="3" type="ORF">ISF26_21765</name>
</gene>
<dbReference type="CDD" id="cd06260">
    <property type="entry name" value="DUF820-like"/>
    <property type="match status" value="1"/>
</dbReference>
<evidence type="ECO:0000313" key="3">
    <source>
        <dbReference type="EMBL" id="UFP94340.1"/>
    </source>
</evidence>
<keyword evidence="3" id="KW-0540">Nuclease</keyword>
<dbReference type="Pfam" id="PF05685">
    <property type="entry name" value="Uma2"/>
    <property type="match status" value="1"/>
</dbReference>
<dbReference type="InterPro" id="IPR012296">
    <property type="entry name" value="Nuclease_put_TT1808"/>
</dbReference>
<feature type="compositionally biased region" description="Basic and acidic residues" evidence="1">
    <location>
        <begin position="8"/>
        <end position="21"/>
    </location>
</feature>
<protein>
    <submittedName>
        <fullName evidence="3">Uma2 family endonuclease</fullName>
    </submittedName>
</protein>
<dbReference type="GO" id="GO:0004519">
    <property type="term" value="F:endonuclease activity"/>
    <property type="evidence" value="ECO:0007669"/>
    <property type="project" value="UniProtKB-KW"/>
</dbReference>
<dbReference type="Gene3D" id="3.90.1570.10">
    <property type="entry name" value="tt1808, chain A"/>
    <property type="match status" value="1"/>
</dbReference>
<dbReference type="PANTHER" id="PTHR35400">
    <property type="entry name" value="SLR1083 PROTEIN"/>
    <property type="match status" value="1"/>
</dbReference>